<organism evidence="5 6">
    <name type="scientific">Formimonas warabiya</name>
    <dbReference type="NCBI Taxonomy" id="1761012"/>
    <lineage>
        <taxon>Bacteria</taxon>
        <taxon>Bacillati</taxon>
        <taxon>Bacillota</taxon>
        <taxon>Clostridia</taxon>
        <taxon>Eubacteriales</taxon>
        <taxon>Peptococcaceae</taxon>
        <taxon>Candidatus Formimonas</taxon>
    </lineage>
</organism>
<keyword evidence="6" id="KW-1185">Reference proteome</keyword>
<evidence type="ECO:0000256" key="1">
    <source>
        <dbReference type="ARBA" id="ARBA00022448"/>
    </source>
</evidence>
<keyword evidence="1" id="KW-0813">Transport</keyword>
<dbReference type="PROSITE" id="PS50893">
    <property type="entry name" value="ABC_TRANSPORTER_2"/>
    <property type="match status" value="1"/>
</dbReference>
<dbReference type="EMBL" id="CP017634">
    <property type="protein sequence ID" value="ATW26771.1"/>
    <property type="molecule type" value="Genomic_DNA"/>
</dbReference>
<dbReference type="Gene3D" id="3.40.50.300">
    <property type="entry name" value="P-loop containing nucleotide triphosphate hydrolases"/>
    <property type="match status" value="1"/>
</dbReference>
<reference evidence="5 6" key="1">
    <citation type="submission" date="2016-10" db="EMBL/GenBank/DDBJ databases">
        <title>Complete Genome Sequence of Peptococcaceae strain DCMF.</title>
        <authorList>
            <person name="Edwards R.J."/>
            <person name="Holland S.I."/>
            <person name="Deshpande N.P."/>
            <person name="Wong Y.K."/>
            <person name="Ertan H."/>
            <person name="Manefield M."/>
            <person name="Russell T.L."/>
            <person name="Lee M.J."/>
        </authorList>
    </citation>
    <scope>NUCLEOTIDE SEQUENCE [LARGE SCALE GENOMIC DNA]</scope>
    <source>
        <strain evidence="5 6">DCMF</strain>
    </source>
</reference>
<name>A0A3G1KWG1_FORW1</name>
<protein>
    <recommendedName>
        <fullName evidence="4">ABC transporter domain-containing protein</fullName>
    </recommendedName>
</protein>
<dbReference type="SUPFAM" id="SSF52540">
    <property type="entry name" value="P-loop containing nucleoside triphosphate hydrolases"/>
    <property type="match status" value="1"/>
</dbReference>
<dbReference type="GO" id="GO:0016887">
    <property type="term" value="F:ATP hydrolysis activity"/>
    <property type="evidence" value="ECO:0007669"/>
    <property type="project" value="InterPro"/>
</dbReference>
<keyword evidence="3" id="KW-0067">ATP-binding</keyword>
<evidence type="ECO:0000259" key="4">
    <source>
        <dbReference type="PROSITE" id="PS50893"/>
    </source>
</evidence>
<accession>A0A3G1KWG1</accession>
<dbReference type="AlphaFoldDB" id="A0A3G1KWG1"/>
<dbReference type="PANTHER" id="PTHR42788">
    <property type="entry name" value="TAURINE IMPORT ATP-BINDING PROTEIN-RELATED"/>
    <property type="match status" value="1"/>
</dbReference>
<keyword evidence="2" id="KW-0547">Nucleotide-binding</keyword>
<evidence type="ECO:0000256" key="2">
    <source>
        <dbReference type="ARBA" id="ARBA00022741"/>
    </source>
</evidence>
<gene>
    <name evidence="5" type="ORF">DCMF_20165</name>
</gene>
<dbReference type="InterPro" id="IPR027417">
    <property type="entry name" value="P-loop_NTPase"/>
</dbReference>
<dbReference type="CDD" id="cd03293">
    <property type="entry name" value="ABC_NrtD_SsuB_transporters"/>
    <property type="match status" value="1"/>
</dbReference>
<evidence type="ECO:0000313" key="5">
    <source>
        <dbReference type="EMBL" id="ATW26771.1"/>
    </source>
</evidence>
<sequence>MSKKLVLEKVSKSFALDGKMIDVLLDFSLSVDDAEFVCLLGPSGCGKSTVLNLICGLLRADKGTVSFPGSGEKKVSFMPQKDLLLPWRTVIDNACIPLEIRGISKTAARQKAGELLDLFGLTGFENSYPSQLSGGMRQRVAVMRTFLHQGDILLLDEPFGKLDALTRAHLQIWLLSVWSEFRQSVIFVTHDIEEAIFLADRIYLMSERPGTVKAEINVDLPRPRTAEMITRPEFVARKKTILELL</sequence>
<dbReference type="PANTHER" id="PTHR42788:SF2">
    <property type="entry name" value="ABC TRANSPORTER ATP-BINDING PROTEIN"/>
    <property type="match status" value="1"/>
</dbReference>
<dbReference type="KEGG" id="fwa:DCMF_20165"/>
<evidence type="ECO:0000256" key="3">
    <source>
        <dbReference type="ARBA" id="ARBA00022840"/>
    </source>
</evidence>
<dbReference type="SMART" id="SM00382">
    <property type="entry name" value="AAA"/>
    <property type="match status" value="1"/>
</dbReference>
<dbReference type="RefSeq" id="WP_148136091.1">
    <property type="nucleotide sequence ID" value="NZ_CP017634.1"/>
</dbReference>
<dbReference type="OrthoDB" id="9801958at2"/>
<feature type="domain" description="ABC transporter" evidence="4">
    <location>
        <begin position="5"/>
        <end position="232"/>
    </location>
</feature>
<evidence type="ECO:0000313" key="6">
    <source>
        <dbReference type="Proteomes" id="UP000323521"/>
    </source>
</evidence>
<dbReference type="InterPro" id="IPR003439">
    <property type="entry name" value="ABC_transporter-like_ATP-bd"/>
</dbReference>
<dbReference type="GO" id="GO:0005524">
    <property type="term" value="F:ATP binding"/>
    <property type="evidence" value="ECO:0007669"/>
    <property type="project" value="UniProtKB-KW"/>
</dbReference>
<dbReference type="InterPro" id="IPR003593">
    <property type="entry name" value="AAA+_ATPase"/>
</dbReference>
<dbReference type="Pfam" id="PF00005">
    <property type="entry name" value="ABC_tran"/>
    <property type="match status" value="1"/>
</dbReference>
<dbReference type="InterPro" id="IPR050166">
    <property type="entry name" value="ABC_transporter_ATP-bind"/>
</dbReference>
<proteinExistence type="predicted"/>
<dbReference type="Proteomes" id="UP000323521">
    <property type="component" value="Chromosome"/>
</dbReference>